<dbReference type="InterPro" id="IPR020053">
    <property type="entry name" value="Ribosome-bd_factorA_CS"/>
</dbReference>
<keyword evidence="6" id="KW-1185">Reference proteome</keyword>
<reference evidence="6" key="1">
    <citation type="submission" date="2015-12" db="EMBL/GenBank/DDBJ databases">
        <authorList>
            <person name="Nair G.R."/>
            <person name="Kaur G."/>
            <person name="Mayilraj S."/>
        </authorList>
    </citation>
    <scope>NUCLEOTIDE SEQUENCE [LARGE SCALE GENOMIC DNA]</scope>
    <source>
        <strain evidence="6">CD08_7</strain>
    </source>
</reference>
<evidence type="ECO:0000256" key="2">
    <source>
        <dbReference type="ARBA" id="ARBA00022517"/>
    </source>
</evidence>
<dbReference type="HAMAP" id="MF_00003">
    <property type="entry name" value="RbfA"/>
    <property type="match status" value="1"/>
</dbReference>
<dbReference type="PROSITE" id="PS01319">
    <property type="entry name" value="RBFA"/>
    <property type="match status" value="1"/>
</dbReference>
<comment type="caution">
    <text evidence="5">The sequence shown here is derived from an EMBL/GenBank/DDBJ whole genome shotgun (WGS) entry which is preliminary data.</text>
</comment>
<feature type="region of interest" description="Disordered" evidence="4">
    <location>
        <begin position="120"/>
        <end position="173"/>
    </location>
</feature>
<dbReference type="PANTHER" id="PTHR33515">
    <property type="entry name" value="RIBOSOME-BINDING FACTOR A, CHLOROPLASTIC-RELATED"/>
    <property type="match status" value="1"/>
</dbReference>
<sequence length="173" mass="19079">MADPARAARLAQRIKVIVAEALRRRVKDERAELITVTDARVTNDLQHSTVYYTVMAPDEESRAGAEAVLAANQGTLRYELGRQLNIRLTPTLEFVADEIPESAAHMEDLLRKAREQDEQVAALRKDAQPASEEKPYRWQVEEEPAEDAPAQDAASQDAPAQDGDADASSAADR</sequence>
<dbReference type="PANTHER" id="PTHR33515:SF1">
    <property type="entry name" value="RIBOSOME-BINDING FACTOR A, CHLOROPLASTIC-RELATED"/>
    <property type="match status" value="1"/>
</dbReference>
<evidence type="ECO:0000313" key="5">
    <source>
        <dbReference type="EMBL" id="KUG58846.1"/>
    </source>
</evidence>
<protein>
    <recommendedName>
        <fullName evidence="3">Ribosome-binding factor A</fullName>
    </recommendedName>
</protein>
<dbReference type="SUPFAM" id="SSF89919">
    <property type="entry name" value="Ribosome-binding factor A, RbfA"/>
    <property type="match status" value="1"/>
</dbReference>
<gene>
    <name evidence="3" type="primary">rbfA</name>
    <name evidence="5" type="ORF">AVL63_02095</name>
</gene>
<dbReference type="GO" id="GO:0030490">
    <property type="term" value="P:maturation of SSU-rRNA"/>
    <property type="evidence" value="ECO:0007669"/>
    <property type="project" value="UniProtKB-UniRule"/>
</dbReference>
<feature type="compositionally biased region" description="Basic and acidic residues" evidence="4">
    <location>
        <begin position="120"/>
        <end position="140"/>
    </location>
</feature>
<comment type="subunit">
    <text evidence="3">Monomer. Binds 30S ribosomal subunits, but not 50S ribosomal subunits or 70S ribosomes.</text>
</comment>
<dbReference type="Proteomes" id="UP000054023">
    <property type="component" value="Unassembled WGS sequence"/>
</dbReference>
<dbReference type="GO" id="GO:0005829">
    <property type="term" value="C:cytosol"/>
    <property type="evidence" value="ECO:0007669"/>
    <property type="project" value="TreeGrafter"/>
</dbReference>
<dbReference type="RefSeq" id="WP_058888528.1">
    <property type="nucleotide sequence ID" value="NZ_LQBM01000003.1"/>
</dbReference>
<organism evidence="5 6">
    <name type="scientific">Nesterenkonia jeotgali</name>
    <dbReference type="NCBI Taxonomy" id="317018"/>
    <lineage>
        <taxon>Bacteria</taxon>
        <taxon>Bacillati</taxon>
        <taxon>Actinomycetota</taxon>
        <taxon>Actinomycetes</taxon>
        <taxon>Micrococcales</taxon>
        <taxon>Micrococcaceae</taxon>
        <taxon>Nesterenkonia</taxon>
    </lineage>
</organism>
<dbReference type="Gene3D" id="3.30.300.20">
    <property type="match status" value="1"/>
</dbReference>
<dbReference type="STRING" id="317018.AVL63_02095"/>
<evidence type="ECO:0000256" key="3">
    <source>
        <dbReference type="HAMAP-Rule" id="MF_00003"/>
    </source>
</evidence>
<dbReference type="AlphaFoldDB" id="A0A0W8IFX1"/>
<dbReference type="NCBIfam" id="TIGR00082">
    <property type="entry name" value="rbfA"/>
    <property type="match status" value="1"/>
</dbReference>
<dbReference type="InterPro" id="IPR023799">
    <property type="entry name" value="RbfA_dom_sf"/>
</dbReference>
<feature type="compositionally biased region" description="Low complexity" evidence="4">
    <location>
        <begin position="147"/>
        <end position="173"/>
    </location>
</feature>
<dbReference type="EMBL" id="LQBM01000003">
    <property type="protein sequence ID" value="KUG58846.1"/>
    <property type="molecule type" value="Genomic_DNA"/>
</dbReference>
<evidence type="ECO:0000313" key="6">
    <source>
        <dbReference type="Proteomes" id="UP000054023"/>
    </source>
</evidence>
<dbReference type="OrthoDB" id="307788at2"/>
<comment type="subcellular location">
    <subcellularLocation>
        <location evidence="3">Cytoplasm</location>
    </subcellularLocation>
</comment>
<comment type="function">
    <text evidence="3">One of several proteins that assist in the late maturation steps of the functional core of the 30S ribosomal subunit. Associates with free 30S ribosomal subunits (but not with 30S subunits that are part of 70S ribosomes or polysomes). Required for efficient processing of 16S rRNA. May interact with the 5'-terminal helix region of 16S rRNA.</text>
</comment>
<proteinExistence type="inferred from homology"/>
<accession>A0A0W8IFX1</accession>
<comment type="similarity">
    <text evidence="3">Belongs to the RbfA family.</text>
</comment>
<dbReference type="InterPro" id="IPR015946">
    <property type="entry name" value="KH_dom-like_a/b"/>
</dbReference>
<dbReference type="Pfam" id="PF02033">
    <property type="entry name" value="RBFA"/>
    <property type="match status" value="1"/>
</dbReference>
<evidence type="ECO:0000256" key="1">
    <source>
        <dbReference type="ARBA" id="ARBA00022490"/>
    </source>
</evidence>
<name>A0A0W8IFX1_9MICC</name>
<dbReference type="GO" id="GO:0043024">
    <property type="term" value="F:ribosomal small subunit binding"/>
    <property type="evidence" value="ECO:0007669"/>
    <property type="project" value="TreeGrafter"/>
</dbReference>
<keyword evidence="2 3" id="KW-0690">Ribosome biogenesis</keyword>
<dbReference type="InterPro" id="IPR000238">
    <property type="entry name" value="RbfA"/>
</dbReference>
<keyword evidence="1 3" id="KW-0963">Cytoplasm</keyword>
<evidence type="ECO:0000256" key="4">
    <source>
        <dbReference type="SAM" id="MobiDB-lite"/>
    </source>
</evidence>